<feature type="compositionally biased region" description="Low complexity" evidence="1">
    <location>
        <begin position="437"/>
        <end position="453"/>
    </location>
</feature>
<dbReference type="STRING" id="1548207.AXK11_02820"/>
<protein>
    <recommendedName>
        <fullName evidence="2">DUF4340 domain-containing protein</fullName>
    </recommendedName>
</protein>
<accession>A0A139SR95</accession>
<evidence type="ECO:0000313" key="3">
    <source>
        <dbReference type="EMBL" id="KXU37125.1"/>
    </source>
</evidence>
<evidence type="ECO:0000259" key="2">
    <source>
        <dbReference type="Pfam" id="PF14238"/>
    </source>
</evidence>
<dbReference type="InterPro" id="IPR025641">
    <property type="entry name" value="DUF4340"/>
</dbReference>
<dbReference type="Pfam" id="PF14238">
    <property type="entry name" value="DUF4340"/>
    <property type="match status" value="2"/>
</dbReference>
<dbReference type="EMBL" id="LSZQ01000022">
    <property type="protein sequence ID" value="KXU37125.1"/>
    <property type="molecule type" value="Genomic_DNA"/>
</dbReference>
<dbReference type="RefSeq" id="WP_068629053.1">
    <property type="nucleotide sequence ID" value="NZ_LSZQ01000022.1"/>
</dbReference>
<feature type="region of interest" description="Disordered" evidence="1">
    <location>
        <begin position="437"/>
        <end position="464"/>
    </location>
</feature>
<sequence>MRTKVTLVLLFLNVALFVFIFKFERGWRTEQAERETRRRVLGPEAASIQRLRISGPGLSTIELQRSGEQWALSSPIDWPANPHAVNRILNELQFLEHETSFSVADLEKNHQSLADYGLEHPRLTIEFTPTTPAGSAGSATSVTLQVGDETKVGNRLYLLSPERDRVHVVGLSLLQSLNLPLEELRTDNLFSIPTFEARSLNLQSASASRVRIRQEGKHWSFEAPIIARANKPQVELTINALNALRVHHFLPDNDSPTANAELRVSLIGNNRQQTLILLREVPGEVAGLHSSTPGQEPIHVFIAALEGKAPRFALPIPEPLLNTLRNAQDALRETRILDFEPEALTAVTLSAPNQSPLTLQQLRSTADGQNTWQLVRRDAQQSPQLQPADPQRMQELIRTLSQLAAQRFVSDAPSDADLENWGFNRPEREITLTLNTPASALSPAATAPTASRASNRDNGADSSRTLQLQIGRPSLSEPHLYARLGHARFVYQIPAEILEQTAPDPLLYRNRLLRELPEAARFSALTITDLREGHVAFEANIEDKESSATEPAQPNATAAAASNAPVQRLFGALRHLEAASLVQDHFSDTIFASGAERSWRWRIDTTVQLPSGGGGEQSQASTLFLSERLGGDLQLAGSPELGLVFAVNQELLDALWQLNYREPAASENTQPASAHQSSAPAQPTARPAQAAAADATDDDASRETAAPPAPTASEATAPENPAAENAGAAE</sequence>
<feature type="domain" description="DUF4340" evidence="2">
    <location>
        <begin position="70"/>
        <end position="258"/>
    </location>
</feature>
<feature type="compositionally biased region" description="Low complexity" evidence="1">
    <location>
        <begin position="703"/>
        <end position="730"/>
    </location>
</feature>
<comment type="caution">
    <text evidence="3">The sequence shown here is derived from an EMBL/GenBank/DDBJ whole genome shotgun (WGS) entry which is preliminary data.</text>
</comment>
<keyword evidence="4" id="KW-1185">Reference proteome</keyword>
<evidence type="ECO:0000256" key="1">
    <source>
        <dbReference type="SAM" id="MobiDB-lite"/>
    </source>
</evidence>
<dbReference type="AlphaFoldDB" id="A0A139SR95"/>
<feature type="region of interest" description="Disordered" evidence="1">
    <location>
        <begin position="666"/>
        <end position="730"/>
    </location>
</feature>
<feature type="domain" description="DUF4340" evidence="2">
    <location>
        <begin position="382"/>
        <end position="582"/>
    </location>
</feature>
<dbReference type="OrthoDB" id="179046at2"/>
<evidence type="ECO:0000313" key="4">
    <source>
        <dbReference type="Proteomes" id="UP000070058"/>
    </source>
</evidence>
<organism evidence="3 4">
    <name type="scientific">Cephaloticoccus primus</name>
    <dbReference type="NCBI Taxonomy" id="1548207"/>
    <lineage>
        <taxon>Bacteria</taxon>
        <taxon>Pseudomonadati</taxon>
        <taxon>Verrucomicrobiota</taxon>
        <taxon>Opitutia</taxon>
        <taxon>Opitutales</taxon>
        <taxon>Opitutaceae</taxon>
        <taxon>Cephaloticoccus</taxon>
    </lineage>
</organism>
<reference evidence="4" key="1">
    <citation type="submission" date="2016-02" db="EMBL/GenBank/DDBJ databases">
        <authorList>
            <person name="Sanders J.G."/>
            <person name="Lin J.Y."/>
            <person name="Wertz J.T."/>
            <person name="Russell J.A."/>
            <person name="Moreau C.S."/>
            <person name="Powell S."/>
        </authorList>
    </citation>
    <scope>NUCLEOTIDE SEQUENCE [LARGE SCALE GENOMIC DNA]</scope>
    <source>
        <strain evidence="4">CAG34</strain>
    </source>
</reference>
<dbReference type="Proteomes" id="UP000070058">
    <property type="component" value="Unassembled WGS sequence"/>
</dbReference>
<name>A0A139SR95_9BACT</name>
<gene>
    <name evidence="3" type="ORF">AXK11_02820</name>
</gene>
<feature type="compositionally biased region" description="Low complexity" evidence="1">
    <location>
        <begin position="669"/>
        <end position="694"/>
    </location>
</feature>
<proteinExistence type="predicted"/>